<accession>A0A6A6H3W5</accession>
<evidence type="ECO:0000313" key="2">
    <source>
        <dbReference type="EMBL" id="KAF2232390.1"/>
    </source>
</evidence>
<dbReference type="AlphaFoldDB" id="A0A6A6H3W5"/>
<sequence length="152" mass="16443">MSSSNTIPIPKRKKPQPSTPPHTSSPGNYSYASSSSSSTPSTYSHAESSLSASYTPSTVTTSSPARQHSYDRRPSLLGASLSKSEHTVINIGGPENPRLITCVKTSQGFDWNLDIFLPSYASDHDSSELERKQDPVDEIVLTDEEAAAIFPR</sequence>
<feature type="region of interest" description="Disordered" evidence="1">
    <location>
        <begin position="1"/>
        <end position="75"/>
    </location>
</feature>
<reference evidence="2" key="1">
    <citation type="journal article" date="2020" name="Stud. Mycol.">
        <title>101 Dothideomycetes genomes: a test case for predicting lifestyles and emergence of pathogens.</title>
        <authorList>
            <person name="Haridas S."/>
            <person name="Albert R."/>
            <person name="Binder M."/>
            <person name="Bloem J."/>
            <person name="Labutti K."/>
            <person name="Salamov A."/>
            <person name="Andreopoulos B."/>
            <person name="Baker S."/>
            <person name="Barry K."/>
            <person name="Bills G."/>
            <person name="Bluhm B."/>
            <person name="Cannon C."/>
            <person name="Castanera R."/>
            <person name="Culley D."/>
            <person name="Daum C."/>
            <person name="Ezra D."/>
            <person name="Gonzalez J."/>
            <person name="Henrissat B."/>
            <person name="Kuo A."/>
            <person name="Liang C."/>
            <person name="Lipzen A."/>
            <person name="Lutzoni F."/>
            <person name="Magnuson J."/>
            <person name="Mondo S."/>
            <person name="Nolan M."/>
            <person name="Ohm R."/>
            <person name="Pangilinan J."/>
            <person name="Park H.-J."/>
            <person name="Ramirez L."/>
            <person name="Alfaro M."/>
            <person name="Sun H."/>
            <person name="Tritt A."/>
            <person name="Yoshinaga Y."/>
            <person name="Zwiers L.-H."/>
            <person name="Turgeon B."/>
            <person name="Goodwin S."/>
            <person name="Spatafora J."/>
            <person name="Crous P."/>
            <person name="Grigoriev I."/>
        </authorList>
    </citation>
    <scope>NUCLEOTIDE SEQUENCE</scope>
    <source>
        <strain evidence="2">Tuck. ex Michener</strain>
    </source>
</reference>
<dbReference type="Proteomes" id="UP000800092">
    <property type="component" value="Unassembled WGS sequence"/>
</dbReference>
<protein>
    <submittedName>
        <fullName evidence="2">Uncharacterized protein</fullName>
    </submittedName>
</protein>
<gene>
    <name evidence="2" type="ORF">EV356DRAFT_505354</name>
</gene>
<evidence type="ECO:0000256" key="1">
    <source>
        <dbReference type="SAM" id="MobiDB-lite"/>
    </source>
</evidence>
<dbReference type="EMBL" id="ML991816">
    <property type="protein sequence ID" value="KAF2232390.1"/>
    <property type="molecule type" value="Genomic_DNA"/>
</dbReference>
<keyword evidence="3" id="KW-1185">Reference proteome</keyword>
<dbReference type="OrthoDB" id="4157259at2759"/>
<proteinExistence type="predicted"/>
<organism evidence="2 3">
    <name type="scientific">Viridothelium virens</name>
    <name type="common">Speckled blister lichen</name>
    <name type="synonym">Trypethelium virens</name>
    <dbReference type="NCBI Taxonomy" id="1048519"/>
    <lineage>
        <taxon>Eukaryota</taxon>
        <taxon>Fungi</taxon>
        <taxon>Dikarya</taxon>
        <taxon>Ascomycota</taxon>
        <taxon>Pezizomycotina</taxon>
        <taxon>Dothideomycetes</taxon>
        <taxon>Dothideomycetes incertae sedis</taxon>
        <taxon>Trypetheliales</taxon>
        <taxon>Trypetheliaceae</taxon>
        <taxon>Viridothelium</taxon>
    </lineage>
</organism>
<name>A0A6A6H3W5_VIRVR</name>
<evidence type="ECO:0000313" key="3">
    <source>
        <dbReference type="Proteomes" id="UP000800092"/>
    </source>
</evidence>
<feature type="compositionally biased region" description="Low complexity" evidence="1">
    <location>
        <begin position="21"/>
        <end position="65"/>
    </location>
</feature>